<organism evidence="1 2">
    <name type="scientific">Pararhodospirillum oryzae</name>
    <dbReference type="NCBI Taxonomy" id="478448"/>
    <lineage>
        <taxon>Bacteria</taxon>
        <taxon>Pseudomonadati</taxon>
        <taxon>Pseudomonadota</taxon>
        <taxon>Alphaproteobacteria</taxon>
        <taxon>Rhodospirillales</taxon>
        <taxon>Rhodospirillaceae</taxon>
        <taxon>Pararhodospirillum</taxon>
    </lineage>
</organism>
<reference evidence="1 2" key="1">
    <citation type="submission" date="2019-07" db="EMBL/GenBank/DDBJ databases">
        <title>Whole genome shotgun sequence of Rhodospirillum oryzae NBRC 107573.</title>
        <authorList>
            <person name="Hosoyama A."/>
            <person name="Uohara A."/>
            <person name="Ohji S."/>
            <person name="Ichikawa N."/>
        </authorList>
    </citation>
    <scope>NUCLEOTIDE SEQUENCE [LARGE SCALE GENOMIC DNA]</scope>
    <source>
        <strain evidence="1 2">NBRC 107573</strain>
    </source>
</reference>
<gene>
    <name evidence="1" type="ORF">ROR02_16510</name>
</gene>
<sequence>MGHFDEVEEAWNLSDSAREYAERVGGTPSVDDYMANVFSSYPLIDMERTQREGGQPIEKIFFKNPYGLQWREQYKDWIPFRHGEIDIKNV</sequence>
<evidence type="ECO:0000313" key="1">
    <source>
        <dbReference type="EMBL" id="GEO81520.1"/>
    </source>
</evidence>
<name>A0A512H800_9PROT</name>
<keyword evidence="2" id="KW-1185">Reference proteome</keyword>
<dbReference type="Proteomes" id="UP000321567">
    <property type="component" value="Unassembled WGS sequence"/>
</dbReference>
<dbReference type="RefSeq" id="WP_147163554.1">
    <property type="nucleotide sequence ID" value="NZ_BJZO01000039.1"/>
</dbReference>
<protein>
    <submittedName>
        <fullName evidence="1">Uncharacterized protein</fullName>
    </submittedName>
</protein>
<comment type="caution">
    <text evidence="1">The sequence shown here is derived from an EMBL/GenBank/DDBJ whole genome shotgun (WGS) entry which is preliminary data.</text>
</comment>
<accession>A0A512H800</accession>
<evidence type="ECO:0000313" key="2">
    <source>
        <dbReference type="Proteomes" id="UP000321567"/>
    </source>
</evidence>
<dbReference type="OrthoDB" id="7305320at2"/>
<dbReference type="AlphaFoldDB" id="A0A512H800"/>
<dbReference type="EMBL" id="BJZO01000039">
    <property type="protein sequence ID" value="GEO81520.1"/>
    <property type="molecule type" value="Genomic_DNA"/>
</dbReference>
<proteinExistence type="predicted"/>